<reference evidence="4 5" key="1">
    <citation type="submission" date="2023-12" db="EMBL/GenBank/DDBJ databases">
        <title>Description of new species of Mycobacterium terrae complex isolated from sewage at the Sao Paulo Zoological Park Foundation in Brazil.</title>
        <authorList>
            <person name="Romagnoli C.L."/>
            <person name="Conceicao E.C."/>
            <person name="Machado E."/>
            <person name="Barreto L.B.P.F."/>
            <person name="Sharma A."/>
            <person name="Silva N.M."/>
            <person name="Marques L.E."/>
            <person name="Juliana M.A."/>
            <person name="Lourenco M.C.S."/>
            <person name="Digiampietri L.A."/>
            <person name="Suffys P.N."/>
            <person name="Viana-Niero C."/>
        </authorList>
    </citation>
    <scope>NUCLEOTIDE SEQUENCE [LARGE SCALE GENOMIC DNA]</scope>
    <source>
        <strain evidence="4 5">MYC123</strain>
    </source>
</reference>
<proteinExistence type="inferred from homology"/>
<organism evidence="4 5">
    <name type="scientific">[Mycobacterium] zoologicum</name>
    <dbReference type="NCBI Taxonomy" id="2872311"/>
    <lineage>
        <taxon>Bacteria</taxon>
        <taxon>Bacillati</taxon>
        <taxon>Actinomycetota</taxon>
        <taxon>Actinomycetes</taxon>
        <taxon>Mycobacteriales</taxon>
        <taxon>Mycobacteriaceae</taxon>
        <taxon>Mycolicibacter</taxon>
    </lineage>
</organism>
<dbReference type="RefSeq" id="WP_224864835.1">
    <property type="nucleotide sequence ID" value="NZ_JAYJJS010000001.1"/>
</dbReference>
<dbReference type="InterPro" id="IPR003477">
    <property type="entry name" value="PemK-like"/>
</dbReference>
<keyword evidence="2" id="KW-1277">Toxin-antitoxin system</keyword>
<dbReference type="Pfam" id="PF02452">
    <property type="entry name" value="PemK_toxin"/>
    <property type="match status" value="1"/>
</dbReference>
<protein>
    <recommendedName>
        <fullName evidence="3">mRNA interferase</fullName>
        <ecNumber evidence="3">3.1.-.-</ecNumber>
    </recommendedName>
</protein>
<evidence type="ECO:0000256" key="3">
    <source>
        <dbReference type="PIRNR" id="PIRNR033490"/>
    </source>
</evidence>
<dbReference type="EMBL" id="JAYJJT010000023">
    <property type="protein sequence ID" value="MEB3051549.1"/>
    <property type="molecule type" value="Genomic_DNA"/>
</dbReference>
<evidence type="ECO:0000313" key="5">
    <source>
        <dbReference type="Proteomes" id="UP001299046"/>
    </source>
</evidence>
<evidence type="ECO:0000256" key="2">
    <source>
        <dbReference type="ARBA" id="ARBA00022649"/>
    </source>
</evidence>
<accession>A0ABU5YQ43</accession>
<sequence>MANELRRGMVVWAELDPVRGREQAGRRPALVIASDLYLEQADALAIIVPATTTERGWPNHVLLRGPDLSFGQSTFAMTEQPRTVTRERLFDVIGVVDAETMREVDGWLGDFLGLPATR</sequence>
<evidence type="ECO:0000313" key="4">
    <source>
        <dbReference type="EMBL" id="MEB3051549.1"/>
    </source>
</evidence>
<dbReference type="InterPro" id="IPR011067">
    <property type="entry name" value="Plasmid_toxin/cell-grow_inhib"/>
</dbReference>
<dbReference type="PANTHER" id="PTHR33988">
    <property type="entry name" value="ENDORIBONUCLEASE MAZF-RELATED"/>
    <property type="match status" value="1"/>
</dbReference>
<comment type="similarity">
    <text evidence="1 3">Belongs to the PemK/MazF family.</text>
</comment>
<dbReference type="Proteomes" id="UP001299046">
    <property type="component" value="Unassembled WGS sequence"/>
</dbReference>
<dbReference type="PIRSF" id="PIRSF033490">
    <property type="entry name" value="MazF"/>
    <property type="match status" value="1"/>
</dbReference>
<keyword evidence="5" id="KW-1185">Reference proteome</keyword>
<keyword evidence="3 4" id="KW-0378">Hydrolase</keyword>
<comment type="caution">
    <text evidence="4">The sequence shown here is derived from an EMBL/GenBank/DDBJ whole genome shotgun (WGS) entry which is preliminary data.</text>
</comment>
<dbReference type="Gene3D" id="2.30.30.110">
    <property type="match status" value="1"/>
</dbReference>
<dbReference type="SUPFAM" id="SSF50118">
    <property type="entry name" value="Cell growth inhibitor/plasmid maintenance toxic component"/>
    <property type="match status" value="1"/>
</dbReference>
<name>A0ABU5YQ43_9MYCO</name>
<keyword evidence="3" id="KW-0540">Nuclease</keyword>
<gene>
    <name evidence="4" type="ORF">KV112_17700</name>
</gene>
<comment type="function">
    <text evidence="3">Toxic component of a type II toxin-antitoxin (TA) system.</text>
</comment>
<keyword evidence="3" id="KW-0255">Endonuclease</keyword>
<dbReference type="EC" id="3.1.-.-" evidence="3"/>
<dbReference type="GO" id="GO:0016787">
    <property type="term" value="F:hydrolase activity"/>
    <property type="evidence" value="ECO:0007669"/>
    <property type="project" value="UniProtKB-KW"/>
</dbReference>
<evidence type="ECO:0000256" key="1">
    <source>
        <dbReference type="ARBA" id="ARBA00007521"/>
    </source>
</evidence>